<name>A0A2T7PBL2_POMCA</name>
<evidence type="ECO:0000313" key="2">
    <source>
        <dbReference type="Proteomes" id="UP000245119"/>
    </source>
</evidence>
<dbReference type="AlphaFoldDB" id="A0A2T7PBL2"/>
<dbReference type="EMBL" id="PZQS01000005">
    <property type="protein sequence ID" value="PVD30801.1"/>
    <property type="molecule type" value="Genomic_DNA"/>
</dbReference>
<evidence type="ECO:0000313" key="1">
    <source>
        <dbReference type="EMBL" id="PVD30801.1"/>
    </source>
</evidence>
<comment type="caution">
    <text evidence="1">The sequence shown here is derived from an EMBL/GenBank/DDBJ whole genome shotgun (WGS) entry which is preliminary data.</text>
</comment>
<organism evidence="1 2">
    <name type="scientific">Pomacea canaliculata</name>
    <name type="common">Golden apple snail</name>
    <dbReference type="NCBI Taxonomy" id="400727"/>
    <lineage>
        <taxon>Eukaryota</taxon>
        <taxon>Metazoa</taxon>
        <taxon>Spiralia</taxon>
        <taxon>Lophotrochozoa</taxon>
        <taxon>Mollusca</taxon>
        <taxon>Gastropoda</taxon>
        <taxon>Caenogastropoda</taxon>
        <taxon>Architaenioglossa</taxon>
        <taxon>Ampullarioidea</taxon>
        <taxon>Ampullariidae</taxon>
        <taxon>Pomacea</taxon>
    </lineage>
</organism>
<dbReference type="Proteomes" id="UP000245119">
    <property type="component" value="Linkage Group LG5"/>
</dbReference>
<keyword evidence="2" id="KW-1185">Reference proteome</keyword>
<reference evidence="1 2" key="1">
    <citation type="submission" date="2018-04" db="EMBL/GenBank/DDBJ databases">
        <title>The genome of golden apple snail Pomacea canaliculata provides insight into stress tolerance and invasive adaptation.</title>
        <authorList>
            <person name="Liu C."/>
            <person name="Liu B."/>
            <person name="Ren Y."/>
            <person name="Zhang Y."/>
            <person name="Wang H."/>
            <person name="Li S."/>
            <person name="Jiang F."/>
            <person name="Yin L."/>
            <person name="Zhang G."/>
            <person name="Qian W."/>
            <person name="Fan W."/>
        </authorList>
    </citation>
    <scope>NUCLEOTIDE SEQUENCE [LARGE SCALE GENOMIC DNA]</scope>
    <source>
        <strain evidence="1">SZHN2017</strain>
        <tissue evidence="1">Muscle</tissue>
    </source>
</reference>
<protein>
    <submittedName>
        <fullName evidence="1">Uncharacterized protein</fullName>
    </submittedName>
</protein>
<sequence>MLPAHARAAGPWMAECGCAAREVQGGCSTSQHLAVHADSTLPEGQHTLPTCLVVGMVLELILRQVTCKQLHIEVVLGKR</sequence>
<accession>A0A2T7PBL2</accession>
<gene>
    <name evidence="1" type="ORF">C0Q70_10076</name>
</gene>
<proteinExistence type="predicted"/>